<feature type="domain" description="PCI" evidence="9">
    <location>
        <begin position="222"/>
        <end position="405"/>
    </location>
</feature>
<dbReference type="InterPro" id="IPR050756">
    <property type="entry name" value="CSN3"/>
</dbReference>
<dbReference type="Proteomes" id="UP001459277">
    <property type="component" value="Unassembled WGS sequence"/>
</dbReference>
<proteinExistence type="inferred from homology"/>
<keyword evidence="7" id="KW-0539">Nucleus</keyword>
<evidence type="ECO:0000256" key="4">
    <source>
        <dbReference type="ARBA" id="ARBA00014878"/>
    </source>
</evidence>
<organism evidence="10 11">
    <name type="scientific">Lithocarpus litseifolius</name>
    <dbReference type="NCBI Taxonomy" id="425828"/>
    <lineage>
        <taxon>Eukaryota</taxon>
        <taxon>Viridiplantae</taxon>
        <taxon>Streptophyta</taxon>
        <taxon>Embryophyta</taxon>
        <taxon>Tracheophyta</taxon>
        <taxon>Spermatophyta</taxon>
        <taxon>Magnoliopsida</taxon>
        <taxon>eudicotyledons</taxon>
        <taxon>Gunneridae</taxon>
        <taxon>Pentapetalae</taxon>
        <taxon>rosids</taxon>
        <taxon>fabids</taxon>
        <taxon>Fagales</taxon>
        <taxon>Fagaceae</taxon>
        <taxon>Lithocarpus</taxon>
    </lineage>
</organism>
<dbReference type="InterPro" id="IPR055089">
    <property type="entry name" value="COP9_N"/>
</dbReference>
<comment type="similarity">
    <text evidence="3">Belongs to the CSN3 family.</text>
</comment>
<evidence type="ECO:0000313" key="11">
    <source>
        <dbReference type="Proteomes" id="UP001459277"/>
    </source>
</evidence>
<dbReference type="GO" id="GO:0008180">
    <property type="term" value="C:COP9 signalosome"/>
    <property type="evidence" value="ECO:0007669"/>
    <property type="project" value="UniProtKB-KW"/>
</dbReference>
<dbReference type="PANTHER" id="PTHR10758">
    <property type="entry name" value="26S PROTEASOME NON-ATPASE REGULATORY SUBUNIT 3/COP9 SIGNALOSOME COMPLEX SUBUNIT 3"/>
    <property type="match status" value="1"/>
</dbReference>
<evidence type="ECO:0000256" key="3">
    <source>
        <dbReference type="ARBA" id="ARBA00007084"/>
    </source>
</evidence>
<comment type="caution">
    <text evidence="10">The sequence shown here is derived from an EMBL/GenBank/DDBJ whole genome shotgun (WGS) entry which is preliminary data.</text>
</comment>
<keyword evidence="5" id="KW-0963">Cytoplasm</keyword>
<dbReference type="InterPro" id="IPR036047">
    <property type="entry name" value="F-box-like_dom_sf"/>
</dbReference>
<evidence type="ECO:0000256" key="8">
    <source>
        <dbReference type="SAM" id="MobiDB-lite"/>
    </source>
</evidence>
<evidence type="ECO:0000256" key="5">
    <source>
        <dbReference type="ARBA" id="ARBA00022490"/>
    </source>
</evidence>
<keyword evidence="11" id="KW-1185">Reference proteome</keyword>
<evidence type="ECO:0000256" key="1">
    <source>
        <dbReference type="ARBA" id="ARBA00004123"/>
    </source>
</evidence>
<dbReference type="EMBL" id="JAZDWU010000012">
    <property type="protein sequence ID" value="KAK9985215.1"/>
    <property type="molecule type" value="Genomic_DNA"/>
</dbReference>
<keyword evidence="6" id="KW-0736">Signalosome</keyword>
<protein>
    <recommendedName>
        <fullName evidence="4">COP9 signalosome complex subunit 3</fullName>
    </recommendedName>
</protein>
<dbReference type="PANTHER" id="PTHR10758:SF1">
    <property type="entry name" value="COP9 SIGNALOSOME COMPLEX SUBUNIT 3"/>
    <property type="match status" value="1"/>
</dbReference>
<evidence type="ECO:0000313" key="10">
    <source>
        <dbReference type="EMBL" id="KAK9985215.1"/>
    </source>
</evidence>
<evidence type="ECO:0000256" key="7">
    <source>
        <dbReference type="ARBA" id="ARBA00023242"/>
    </source>
</evidence>
<dbReference type="AlphaFoldDB" id="A0AAW2BMC7"/>
<dbReference type="Pfam" id="PF22788">
    <property type="entry name" value="COP9_hel_rpt"/>
    <property type="match status" value="1"/>
</dbReference>
<gene>
    <name evidence="10" type="ORF">SO802_034740</name>
</gene>
<dbReference type="InterPro" id="IPR000717">
    <property type="entry name" value="PCI_dom"/>
</dbReference>
<comment type="subcellular location">
    <subcellularLocation>
        <location evidence="2">Cytoplasm</location>
    </subcellularLocation>
    <subcellularLocation>
        <location evidence="1">Nucleus</location>
    </subcellularLocation>
</comment>
<name>A0AAW2BMC7_9ROSI</name>
<evidence type="ECO:0000256" key="2">
    <source>
        <dbReference type="ARBA" id="ARBA00004496"/>
    </source>
</evidence>
<sequence length="608" mass="69541">MEGKEEPSEQQTEQERDRLRSSSSSSSRRSRSSWQRDPLDLDHLVLQIQGLSSSSATDRHVILKEAEESLRYDYESTQLSPILDQLDPSKHSLGYLYIINTRRRRSDRPEEKIRPRDLTFPICSSSPPIFISFRNEAAWAPARSRGSRGLGSSAAGARAAWAPARPGLARPELALPGLALGRSSRCLGSRWAGARARCFWDVSGFLARAFAGMGMICIGQQHFREALELLHNVVTAPMSTLNSIAVEVYKRYILVSLIHHGQFSISLPKYASSAAWGNLKSFCQQPYIELANSYSTREIAELKANIQKNEKNFIRDENHGLVGQVLSSMYKQKIQRLAQTDPSLSLEDIANEVQLNILEVAEMHDDNMVRFVEGPEQYKTCEMIERIGSSIQRIMSLSRKLTTMEEQISCESQYLAQFNRDRISEFPELVLSCILSKLTMKDVVKIGIQSRRWVNIRFLRTNLNFDVPNMFHSINDMPEFSYFPFVFGNNKNRGKPPFDNEVLNIFARIRHELVRRVDQLLLSFRGEKISSLRVCFFFDHRSTSSLNNWIHRAISLEVEEMNILLSNKPYFSATVPEDKRYCFPHKLFSGHSTLKQLHLELAVLKPFP</sequence>
<evidence type="ECO:0000256" key="6">
    <source>
        <dbReference type="ARBA" id="ARBA00022790"/>
    </source>
</evidence>
<feature type="region of interest" description="Disordered" evidence="8">
    <location>
        <begin position="1"/>
        <end position="34"/>
    </location>
</feature>
<dbReference type="GO" id="GO:0005737">
    <property type="term" value="C:cytoplasm"/>
    <property type="evidence" value="ECO:0007669"/>
    <property type="project" value="UniProtKB-SubCell"/>
</dbReference>
<reference evidence="10 11" key="1">
    <citation type="submission" date="2024-01" db="EMBL/GenBank/DDBJ databases">
        <title>A telomere-to-telomere, gap-free genome of sweet tea (Lithocarpus litseifolius).</title>
        <authorList>
            <person name="Zhou J."/>
        </authorList>
    </citation>
    <scope>NUCLEOTIDE SEQUENCE [LARGE SCALE GENOMIC DNA]</scope>
    <source>
        <strain evidence="10">Zhou-2022a</strain>
        <tissue evidence="10">Leaf</tissue>
    </source>
</reference>
<evidence type="ECO:0000259" key="9">
    <source>
        <dbReference type="PROSITE" id="PS50250"/>
    </source>
</evidence>
<dbReference type="SUPFAM" id="SSF81383">
    <property type="entry name" value="F-box domain"/>
    <property type="match status" value="1"/>
</dbReference>
<dbReference type="PROSITE" id="PS50250">
    <property type="entry name" value="PCI"/>
    <property type="match status" value="1"/>
</dbReference>
<feature type="compositionally biased region" description="Basic and acidic residues" evidence="8">
    <location>
        <begin position="1"/>
        <end position="20"/>
    </location>
</feature>
<accession>A0AAW2BMC7</accession>
<dbReference type="GO" id="GO:0006511">
    <property type="term" value="P:ubiquitin-dependent protein catabolic process"/>
    <property type="evidence" value="ECO:0007669"/>
    <property type="project" value="TreeGrafter"/>
</dbReference>